<dbReference type="KEGG" id="tpsc:RBB77_12060"/>
<dbReference type="SUPFAM" id="SSF55136">
    <property type="entry name" value="Probable bacterial effector-binding domain"/>
    <property type="match status" value="1"/>
</dbReference>
<organism evidence="2">
    <name type="scientific">Tunturiibacter psychrotolerans</name>
    <dbReference type="NCBI Taxonomy" id="3069686"/>
    <lineage>
        <taxon>Bacteria</taxon>
        <taxon>Pseudomonadati</taxon>
        <taxon>Acidobacteriota</taxon>
        <taxon>Terriglobia</taxon>
        <taxon>Terriglobales</taxon>
        <taxon>Acidobacteriaceae</taxon>
        <taxon>Tunturiibacter</taxon>
    </lineage>
</organism>
<protein>
    <submittedName>
        <fullName evidence="2">GyrI-like domain-containing protein</fullName>
    </submittedName>
</protein>
<feature type="domain" description="AraC effector-binding" evidence="1">
    <location>
        <begin position="19"/>
        <end position="172"/>
    </location>
</feature>
<dbReference type="Pfam" id="PF06445">
    <property type="entry name" value="GyrI-like"/>
    <property type="match status" value="1"/>
</dbReference>
<dbReference type="InterPro" id="IPR010499">
    <property type="entry name" value="AraC_E-bd"/>
</dbReference>
<evidence type="ECO:0000313" key="2">
    <source>
        <dbReference type="EMBL" id="XCB31198.1"/>
    </source>
</evidence>
<dbReference type="InterPro" id="IPR011256">
    <property type="entry name" value="Reg_factor_effector_dom_sf"/>
</dbReference>
<dbReference type="RefSeq" id="WP_353062040.1">
    <property type="nucleotide sequence ID" value="NZ_CP132942.1"/>
</dbReference>
<gene>
    <name evidence="2" type="ORF">RBB77_12060</name>
</gene>
<accession>A0AAU7ZJY7</accession>
<dbReference type="SMART" id="SM00871">
    <property type="entry name" value="AraC_E_bind"/>
    <property type="match status" value="1"/>
</dbReference>
<reference evidence="2" key="2">
    <citation type="journal article" date="2024" name="Environ. Microbiol.">
        <title>Genome analysis and description of Tunturibacter gen. nov. expands the diversity of Terriglobia in tundra soils.</title>
        <authorList>
            <person name="Messyasz A."/>
            <person name="Mannisto M.K."/>
            <person name="Kerkhof L.J."/>
            <person name="Haggblom M.M."/>
        </authorList>
    </citation>
    <scope>NUCLEOTIDE SEQUENCE</scope>
    <source>
        <strain evidence="2">X5P6</strain>
    </source>
</reference>
<dbReference type="EMBL" id="CP132942">
    <property type="protein sequence ID" value="XCB31198.1"/>
    <property type="molecule type" value="Genomic_DNA"/>
</dbReference>
<evidence type="ECO:0000259" key="1">
    <source>
        <dbReference type="SMART" id="SM00871"/>
    </source>
</evidence>
<reference evidence="2" key="1">
    <citation type="submission" date="2023-08" db="EMBL/GenBank/DDBJ databases">
        <authorList>
            <person name="Messyasz A."/>
            <person name="Mannisto M.K."/>
            <person name="Kerkhof L.J."/>
            <person name="Haggblom M."/>
        </authorList>
    </citation>
    <scope>NUCLEOTIDE SEQUENCE</scope>
    <source>
        <strain evidence="2">X5P6</strain>
    </source>
</reference>
<proteinExistence type="predicted"/>
<dbReference type="Gene3D" id="3.20.80.10">
    <property type="entry name" value="Regulatory factor, effector binding domain"/>
    <property type="match status" value="1"/>
</dbReference>
<dbReference type="InterPro" id="IPR029442">
    <property type="entry name" value="GyrI-like"/>
</dbReference>
<sequence length="172" mass="19344">MTEVSLQRGDEPFSEGLLEAPRFEDGKAMLLAGLRDNYTITTIGEIPELWERFVPYINKVPGQVGRVAYGVCFPLPDGFDYMAAVEVQSFEGVPPELNVVTMPRERYAVFTHRGHISKLQDTCRAIEREWLPKSRYSLGLGTPGSPGFFERYGESFDPKVGVGDVEVWVPIR</sequence>
<dbReference type="AlphaFoldDB" id="A0AAU7ZJY7"/>
<name>A0AAU7ZJY7_9BACT</name>